<comment type="caution">
    <text evidence="1">The sequence shown here is derived from an EMBL/GenBank/DDBJ whole genome shotgun (WGS) entry which is preliminary data.</text>
</comment>
<dbReference type="Proteomes" id="UP000094936">
    <property type="component" value="Unassembled WGS sequence"/>
</dbReference>
<dbReference type="AlphaFoldDB" id="A0A1C3EK81"/>
<keyword evidence="2" id="KW-1185">Reference proteome</keyword>
<reference evidence="1 2" key="1">
    <citation type="submission" date="2016-05" db="EMBL/GenBank/DDBJ databases">
        <title>Genomic Taxonomy of the Vibrionaceae.</title>
        <authorList>
            <person name="Gomez-Gil B."/>
            <person name="Enciso-Ibarra J."/>
        </authorList>
    </citation>
    <scope>NUCLEOTIDE SEQUENCE [LARGE SCALE GENOMIC DNA]</scope>
    <source>
        <strain evidence="1 2">CAIM 1920</strain>
    </source>
</reference>
<name>A0A1C3EK81_9GAMM</name>
<gene>
    <name evidence="1" type="ORF">A8L45_09650</name>
</gene>
<proteinExistence type="predicted"/>
<evidence type="ECO:0000313" key="2">
    <source>
        <dbReference type="Proteomes" id="UP000094936"/>
    </source>
</evidence>
<dbReference type="RefSeq" id="WP_068901664.1">
    <property type="nucleotide sequence ID" value="NZ_JBHUIF010000031.1"/>
</dbReference>
<protein>
    <submittedName>
        <fullName evidence="1">Uncharacterized protein</fullName>
    </submittedName>
</protein>
<sequence length="132" mass="15240">MAVLSSLSFRSLLLLRLALDANEYGCDIEQDIMDLYLFPERLAESYPDEWRSYIKRGLARLKIKESSVAAMLSDQPHTLNDDEEKLLEKIRNAKPQFDRLIAVVDEAQRAQHADNVSALQTPLHRWLEWAIS</sequence>
<evidence type="ECO:0000313" key="1">
    <source>
        <dbReference type="EMBL" id="ODA33635.1"/>
    </source>
</evidence>
<organism evidence="1 2">
    <name type="scientific">Veronia pacifica</name>
    <dbReference type="NCBI Taxonomy" id="1080227"/>
    <lineage>
        <taxon>Bacteria</taxon>
        <taxon>Pseudomonadati</taxon>
        <taxon>Pseudomonadota</taxon>
        <taxon>Gammaproteobacteria</taxon>
        <taxon>Vibrionales</taxon>
        <taxon>Vibrionaceae</taxon>
        <taxon>Veronia</taxon>
    </lineage>
</organism>
<dbReference type="EMBL" id="LYBM01000014">
    <property type="protein sequence ID" value="ODA33635.1"/>
    <property type="molecule type" value="Genomic_DNA"/>
</dbReference>
<accession>A0A1C3EK81</accession>
<dbReference type="OrthoDB" id="6366706at2"/>